<evidence type="ECO:0000256" key="11">
    <source>
        <dbReference type="SAM" id="Coils"/>
    </source>
</evidence>
<evidence type="ECO:0000256" key="4">
    <source>
        <dbReference type="ARBA" id="ARBA00022490"/>
    </source>
</evidence>
<evidence type="ECO:0000256" key="9">
    <source>
        <dbReference type="ARBA" id="ARBA00023306"/>
    </source>
</evidence>
<feature type="region of interest" description="Disordered" evidence="12">
    <location>
        <begin position="1"/>
        <end position="21"/>
    </location>
</feature>
<dbReference type="InterPro" id="IPR031387">
    <property type="entry name" value="SPICE1"/>
</dbReference>
<keyword evidence="14" id="KW-1185">Reference proteome</keyword>
<feature type="region of interest" description="Disordered" evidence="12">
    <location>
        <begin position="288"/>
        <end position="310"/>
    </location>
</feature>
<feature type="compositionally biased region" description="Basic and acidic residues" evidence="12">
    <location>
        <begin position="463"/>
        <end position="481"/>
    </location>
</feature>
<comment type="subcellular location">
    <subcellularLocation>
        <location evidence="1">Cytoplasm</location>
        <location evidence="1">Cytoskeleton</location>
        <location evidence="1">Microtubule organizing center</location>
        <location evidence="1">Centrosome</location>
        <location evidence="1">Centriole</location>
    </subcellularLocation>
    <subcellularLocation>
        <location evidence="2">Cytoplasm</location>
        <location evidence="2">Cytoskeleton</location>
        <location evidence="2">Spindle</location>
    </subcellularLocation>
</comment>
<feature type="compositionally biased region" description="Polar residues" evidence="12">
    <location>
        <begin position="167"/>
        <end position="181"/>
    </location>
</feature>
<feature type="compositionally biased region" description="Basic and acidic residues" evidence="12">
    <location>
        <begin position="558"/>
        <end position="568"/>
    </location>
</feature>
<feature type="region of interest" description="Disordered" evidence="12">
    <location>
        <begin position="457"/>
        <end position="496"/>
    </location>
</feature>
<protein>
    <recommendedName>
        <fullName evidence="3">Spindle and centriole-associated protein 1</fullName>
    </recommendedName>
    <alternativeName>
        <fullName evidence="10">Coiled-coil domain-containing protein 52</fullName>
    </alternativeName>
</protein>
<dbReference type="Proteomes" id="UP000694569">
    <property type="component" value="Unplaced"/>
</dbReference>
<feature type="region of interest" description="Disordered" evidence="12">
    <location>
        <begin position="723"/>
        <end position="768"/>
    </location>
</feature>
<evidence type="ECO:0000256" key="10">
    <source>
        <dbReference type="ARBA" id="ARBA00030722"/>
    </source>
</evidence>
<evidence type="ECO:0000256" key="7">
    <source>
        <dbReference type="ARBA" id="ARBA00023054"/>
    </source>
</evidence>
<dbReference type="GO" id="GO:0005813">
    <property type="term" value="C:centrosome"/>
    <property type="evidence" value="ECO:0007669"/>
    <property type="project" value="TreeGrafter"/>
</dbReference>
<evidence type="ECO:0000256" key="1">
    <source>
        <dbReference type="ARBA" id="ARBA00004114"/>
    </source>
</evidence>
<evidence type="ECO:0000256" key="12">
    <source>
        <dbReference type="SAM" id="MobiDB-lite"/>
    </source>
</evidence>
<keyword evidence="4" id="KW-0963">Cytoplasm</keyword>
<evidence type="ECO:0000256" key="8">
    <source>
        <dbReference type="ARBA" id="ARBA00023212"/>
    </source>
</evidence>
<dbReference type="GO" id="GO:0046599">
    <property type="term" value="P:regulation of centriole replication"/>
    <property type="evidence" value="ECO:0007669"/>
    <property type="project" value="TreeGrafter"/>
</dbReference>
<dbReference type="GO" id="GO:0051301">
    <property type="term" value="P:cell division"/>
    <property type="evidence" value="ECO:0007669"/>
    <property type="project" value="UniProtKB-KW"/>
</dbReference>
<organism evidence="13 14">
    <name type="scientific">Leptobrachium leishanense</name>
    <name type="common">Leishan spiny toad</name>
    <dbReference type="NCBI Taxonomy" id="445787"/>
    <lineage>
        <taxon>Eukaryota</taxon>
        <taxon>Metazoa</taxon>
        <taxon>Chordata</taxon>
        <taxon>Craniata</taxon>
        <taxon>Vertebrata</taxon>
        <taxon>Euteleostomi</taxon>
        <taxon>Amphibia</taxon>
        <taxon>Batrachia</taxon>
        <taxon>Anura</taxon>
        <taxon>Pelobatoidea</taxon>
        <taxon>Megophryidae</taxon>
        <taxon>Leptobrachium</taxon>
    </lineage>
</organism>
<dbReference type="Pfam" id="PF15678">
    <property type="entry name" value="SPICE"/>
    <property type="match status" value="1"/>
</dbReference>
<dbReference type="GO" id="GO:0005814">
    <property type="term" value="C:centriole"/>
    <property type="evidence" value="ECO:0007669"/>
    <property type="project" value="UniProtKB-SubCell"/>
</dbReference>
<reference evidence="13" key="1">
    <citation type="submission" date="2025-08" db="UniProtKB">
        <authorList>
            <consortium name="Ensembl"/>
        </authorList>
    </citation>
    <scope>IDENTIFICATION</scope>
</reference>
<feature type="region of interest" description="Disordered" evidence="12">
    <location>
        <begin position="619"/>
        <end position="667"/>
    </location>
</feature>
<proteinExistence type="predicted"/>
<dbReference type="GO" id="GO:0051310">
    <property type="term" value="P:metaphase chromosome alignment"/>
    <property type="evidence" value="ECO:0007669"/>
    <property type="project" value="TreeGrafter"/>
</dbReference>
<evidence type="ECO:0000256" key="5">
    <source>
        <dbReference type="ARBA" id="ARBA00022618"/>
    </source>
</evidence>
<evidence type="ECO:0000313" key="14">
    <source>
        <dbReference type="Proteomes" id="UP000694569"/>
    </source>
</evidence>
<feature type="compositionally biased region" description="Basic residues" evidence="12">
    <location>
        <begin position="1"/>
        <end position="10"/>
    </location>
</feature>
<evidence type="ECO:0000256" key="6">
    <source>
        <dbReference type="ARBA" id="ARBA00022776"/>
    </source>
</evidence>
<keyword evidence="6" id="KW-0498">Mitosis</keyword>
<feature type="coiled-coil region" evidence="11">
    <location>
        <begin position="367"/>
        <end position="401"/>
    </location>
</feature>
<feature type="compositionally biased region" description="Low complexity" evidence="12">
    <location>
        <begin position="735"/>
        <end position="753"/>
    </location>
</feature>
<dbReference type="AlphaFoldDB" id="A0A8C5LVH4"/>
<dbReference type="Ensembl" id="ENSLLET00000004000.1">
    <property type="protein sequence ID" value="ENSLLEP00000003821.1"/>
    <property type="gene ID" value="ENSLLEG00000002454.1"/>
</dbReference>
<keyword evidence="9" id="KW-0131">Cell cycle</keyword>
<dbReference type="PANTHER" id="PTHR31167">
    <property type="entry name" value="SPINDLE AND CENTRIOLE ASSOCIATED PROTEIN 1 SPICE1"/>
    <property type="match status" value="1"/>
</dbReference>
<feature type="compositionally biased region" description="Polar residues" evidence="12">
    <location>
        <begin position="623"/>
        <end position="632"/>
    </location>
</feature>
<evidence type="ECO:0000256" key="2">
    <source>
        <dbReference type="ARBA" id="ARBA00004186"/>
    </source>
</evidence>
<evidence type="ECO:0000256" key="3">
    <source>
        <dbReference type="ARBA" id="ARBA00018313"/>
    </source>
</evidence>
<accession>A0A8C5LVH4</accession>
<keyword evidence="7 11" id="KW-0175">Coiled coil</keyword>
<keyword evidence="5" id="KW-0132">Cell division</keyword>
<evidence type="ECO:0000313" key="13">
    <source>
        <dbReference type="Ensembl" id="ENSLLEP00000003821.1"/>
    </source>
</evidence>
<dbReference type="OrthoDB" id="6361178at2759"/>
<sequence>MATLRLHRAARGQSNAKLRKKTHVRKEWDNSVNDLTAHRATPEELVHRHEIHKSKNQWLAHWEVQKKALRPSSKKQTRANADSWAEKRYDLMRKILQEQYNLTDVLEDSDRALAVVKDLFGDAPRRRAGDPNVTLAPSCDLETSCGPIVRRKDPPTRLSMLSQSIMDSQALNETEPSCSRSEQSDDELELCVSSQAKTHTRSDPHPVHGGDTLTHSQLWLKGEKMQTEEEFVTPCRATAPLPHDQRALNATTAVKKAKVRRSVEKVPEREESDSMIGRVLNNLAGERRRHARGKGISSVSGPPAAELPGCNTSSLDILNLMTQDVERELAEYEEQTGREMTPAPRAQGLTGFTFSLVNSVRRLVFYLKESDRQLQQEIQERRGLQQELKEQRMLIDALTAELFTIKGILSDHSEMEDNLTALPEAAGNLPAMDRGTAGPPASTQAVHDQDMLDASGTTVKRTRVMERVNETTGEMPKKDQVDAALSTEQRASAGASRPAFGFLAAVMLSPPRQESRRPFRHQPTLLDNPVPSSPKTRKSSNQENLGALHGVTETLTAPRDHDRLDQDAGSRGSLEASQTIPHPAGQETESQALVNRHEDRRPGMPHSDIWSRLAELKPENSARESNLQQTNWPAGKPGSQVRQKDGDASPGACSDTKGRSSEAAQTSLESRIAELNRQSAEAREKLLNLIQQQKQTCILSPEISPITPQSSAGRRLEVSIPMPALNDSSLDETPSLASRSSGRRSASSRTGSLNTSGGAGRHHSAGLWTKVGREKDEGWFSLSAHVC</sequence>
<dbReference type="GeneTree" id="ENSGT00390000006207"/>
<feature type="region of interest" description="Disordered" evidence="12">
    <location>
        <begin position="167"/>
        <end position="188"/>
    </location>
</feature>
<name>A0A8C5LVH4_9ANUR</name>
<keyword evidence="8" id="KW-0206">Cytoskeleton</keyword>
<reference evidence="13" key="2">
    <citation type="submission" date="2025-09" db="UniProtKB">
        <authorList>
            <consortium name="Ensembl"/>
        </authorList>
    </citation>
    <scope>IDENTIFICATION</scope>
</reference>
<feature type="region of interest" description="Disordered" evidence="12">
    <location>
        <begin position="513"/>
        <end position="591"/>
    </location>
</feature>
<dbReference type="GO" id="GO:0005819">
    <property type="term" value="C:spindle"/>
    <property type="evidence" value="ECO:0007669"/>
    <property type="project" value="UniProtKB-SubCell"/>
</dbReference>
<dbReference type="GO" id="GO:0090307">
    <property type="term" value="P:mitotic spindle assembly"/>
    <property type="evidence" value="ECO:0007669"/>
    <property type="project" value="InterPro"/>
</dbReference>
<dbReference type="PANTHER" id="PTHR31167:SF3">
    <property type="entry name" value="SPINDLE AND CENTRIOLE-ASSOCIATED PROTEIN 1"/>
    <property type="match status" value="1"/>
</dbReference>